<organism evidence="2 3">
    <name type="scientific">Olpidium bornovanus</name>
    <dbReference type="NCBI Taxonomy" id="278681"/>
    <lineage>
        <taxon>Eukaryota</taxon>
        <taxon>Fungi</taxon>
        <taxon>Fungi incertae sedis</taxon>
        <taxon>Olpidiomycota</taxon>
        <taxon>Olpidiomycotina</taxon>
        <taxon>Olpidiomycetes</taxon>
        <taxon>Olpidiales</taxon>
        <taxon>Olpidiaceae</taxon>
        <taxon>Olpidium</taxon>
    </lineage>
</organism>
<proteinExistence type="predicted"/>
<protein>
    <submittedName>
        <fullName evidence="2">Uncharacterized protein</fullName>
    </submittedName>
</protein>
<feature type="region of interest" description="Disordered" evidence="1">
    <location>
        <begin position="140"/>
        <end position="166"/>
    </location>
</feature>
<feature type="region of interest" description="Disordered" evidence="1">
    <location>
        <begin position="61"/>
        <end position="82"/>
    </location>
</feature>
<feature type="region of interest" description="Disordered" evidence="1">
    <location>
        <begin position="1"/>
        <end position="25"/>
    </location>
</feature>
<evidence type="ECO:0000256" key="1">
    <source>
        <dbReference type="SAM" id="MobiDB-lite"/>
    </source>
</evidence>
<accession>A0A8H7ZMF3</accession>
<feature type="non-terminal residue" evidence="2">
    <location>
        <position position="188"/>
    </location>
</feature>
<dbReference type="AlphaFoldDB" id="A0A8H7ZMF3"/>
<gene>
    <name evidence="2" type="ORF">BJ554DRAFT_4681</name>
</gene>
<evidence type="ECO:0000313" key="3">
    <source>
        <dbReference type="Proteomes" id="UP000673691"/>
    </source>
</evidence>
<sequence>MKAGMKRAKGGGQDDESREGVRGGGIGVCGGVGGAAVPNGRLWGVDVVRAVGGVEGGVAGVAGVRDDGEDGVPGGVEDEGARPHFDVEGEVRDAGGYAGPAELRADRVVAGGGQQGAQAVGDLVDEQREVAGGVRQLQRGPHLRRVHGEGGRRRGGRGAAADDGVVELERLADGHRRGEAQCHAGRAG</sequence>
<keyword evidence="3" id="KW-1185">Reference proteome</keyword>
<comment type="caution">
    <text evidence="2">The sequence shown here is derived from an EMBL/GenBank/DDBJ whole genome shotgun (WGS) entry which is preliminary data.</text>
</comment>
<dbReference type="EMBL" id="JAEFCI010012799">
    <property type="protein sequence ID" value="KAG5455787.1"/>
    <property type="molecule type" value="Genomic_DNA"/>
</dbReference>
<evidence type="ECO:0000313" key="2">
    <source>
        <dbReference type="EMBL" id="KAG5455787.1"/>
    </source>
</evidence>
<reference evidence="2 3" key="1">
    <citation type="journal article" name="Sci. Rep.">
        <title>Genome-scale phylogenetic analyses confirm Olpidium as the closest living zoosporic fungus to the non-flagellated, terrestrial fungi.</title>
        <authorList>
            <person name="Chang Y."/>
            <person name="Rochon D."/>
            <person name="Sekimoto S."/>
            <person name="Wang Y."/>
            <person name="Chovatia M."/>
            <person name="Sandor L."/>
            <person name="Salamov A."/>
            <person name="Grigoriev I.V."/>
            <person name="Stajich J.E."/>
            <person name="Spatafora J.W."/>
        </authorList>
    </citation>
    <scope>NUCLEOTIDE SEQUENCE [LARGE SCALE GENOMIC DNA]</scope>
    <source>
        <strain evidence="2">S191</strain>
    </source>
</reference>
<dbReference type="Proteomes" id="UP000673691">
    <property type="component" value="Unassembled WGS sequence"/>
</dbReference>
<name>A0A8H7ZMF3_9FUNG</name>